<protein>
    <submittedName>
        <fullName evidence="3">BON domain-containing protein</fullName>
    </submittedName>
</protein>
<feature type="domain" description="BON" evidence="2">
    <location>
        <begin position="147"/>
        <end position="215"/>
    </location>
</feature>
<organism evidence="3 4">
    <name type="scientific">Lysobacter arvi</name>
    <dbReference type="NCBI Taxonomy" id="3038776"/>
    <lineage>
        <taxon>Bacteria</taxon>
        <taxon>Pseudomonadati</taxon>
        <taxon>Pseudomonadota</taxon>
        <taxon>Gammaproteobacteria</taxon>
        <taxon>Lysobacterales</taxon>
        <taxon>Lysobacteraceae</taxon>
        <taxon>Lysobacter</taxon>
    </lineage>
</organism>
<feature type="domain" description="BON" evidence="2">
    <location>
        <begin position="2"/>
        <end position="70"/>
    </location>
</feature>
<evidence type="ECO:0000259" key="2">
    <source>
        <dbReference type="PROSITE" id="PS50914"/>
    </source>
</evidence>
<keyword evidence="4" id="KW-1185">Reference proteome</keyword>
<dbReference type="InterPro" id="IPR014004">
    <property type="entry name" value="Transpt-assoc_nodulatn_dom_bac"/>
</dbReference>
<evidence type="ECO:0000256" key="1">
    <source>
        <dbReference type="ARBA" id="ARBA00022729"/>
    </source>
</evidence>
<reference evidence="3 4" key="1">
    <citation type="submission" date="2023-04" db="EMBL/GenBank/DDBJ databases">
        <title>Lysobacter sp. strain UC isolated from soil sample.</title>
        <authorList>
            <person name="Choksket S."/>
            <person name="Harshvardhan F."/>
            <person name="Rana R."/>
            <person name="Patil P.B."/>
            <person name="Korpole S."/>
        </authorList>
    </citation>
    <scope>NUCLEOTIDE SEQUENCE [LARGE SCALE GENOMIC DNA]</scope>
    <source>
        <strain evidence="3 4">UC</strain>
    </source>
</reference>
<evidence type="ECO:0000313" key="4">
    <source>
        <dbReference type="Proteomes" id="UP001233535"/>
    </source>
</evidence>
<dbReference type="PROSITE" id="PS50914">
    <property type="entry name" value="BON"/>
    <property type="match status" value="3"/>
</dbReference>
<accession>A0ABU1CA07</accession>
<proteinExistence type="predicted"/>
<dbReference type="EMBL" id="JARUHG010000001">
    <property type="protein sequence ID" value="MDR0181973.1"/>
    <property type="molecule type" value="Genomic_DNA"/>
</dbReference>
<dbReference type="Pfam" id="PF04972">
    <property type="entry name" value="BON"/>
    <property type="match status" value="3"/>
</dbReference>
<name>A0ABU1CA07_9GAMM</name>
<dbReference type="InterPro" id="IPR051686">
    <property type="entry name" value="Lipoprotein_DolP"/>
</dbReference>
<dbReference type="Proteomes" id="UP001233535">
    <property type="component" value="Unassembled WGS sequence"/>
</dbReference>
<evidence type="ECO:0000313" key="3">
    <source>
        <dbReference type="EMBL" id="MDR0181973.1"/>
    </source>
</evidence>
<keyword evidence="1" id="KW-0732">Signal</keyword>
<sequence length="218" mass="24487">MDDKQLRRHVLDELEFDPAVLAADIGVSAHDGVVTLTGCVPTYPQKLAAERAAWRVRGVKAVAQEIEVHYGIERPQDEQLAHRVLDSLAWNVDVPPGAVRVTVHKGWITLEGQVQWQHQRDSAEAPLRHLHGVTGITNNLVLGVRADADRVKERIEEALMRRTRDATQRIRVYVDGAAVVLDGEVDNWDERRAAEHAAWCVPNVRCVDDRLRIAELES</sequence>
<dbReference type="PANTHER" id="PTHR34606:SF4">
    <property type="entry name" value="OUTER MEMBRANE LIPOPROTEIN DOLP"/>
    <property type="match status" value="1"/>
</dbReference>
<dbReference type="RefSeq" id="WP_309261136.1">
    <property type="nucleotide sequence ID" value="NZ_JARUHG010000001.1"/>
</dbReference>
<dbReference type="InterPro" id="IPR007055">
    <property type="entry name" value="BON_dom"/>
</dbReference>
<gene>
    <name evidence="3" type="ORF">P8609_03180</name>
</gene>
<feature type="domain" description="BON" evidence="2">
    <location>
        <begin position="76"/>
        <end position="144"/>
    </location>
</feature>
<dbReference type="PANTHER" id="PTHR34606">
    <property type="entry name" value="BON DOMAIN-CONTAINING PROTEIN"/>
    <property type="match status" value="1"/>
</dbReference>
<comment type="caution">
    <text evidence="3">The sequence shown here is derived from an EMBL/GenBank/DDBJ whole genome shotgun (WGS) entry which is preliminary data.</text>
</comment>
<dbReference type="Gene3D" id="3.30.1340.30">
    <property type="match status" value="3"/>
</dbReference>
<dbReference type="SMART" id="SM00749">
    <property type="entry name" value="BON"/>
    <property type="match status" value="3"/>
</dbReference>